<dbReference type="SUPFAM" id="SSF56935">
    <property type="entry name" value="Porins"/>
    <property type="match status" value="1"/>
</dbReference>
<keyword evidence="1" id="KW-0732">Signal</keyword>
<feature type="chain" id="PRO_5006389245" description="Porin" evidence="1">
    <location>
        <begin position="27"/>
        <end position="380"/>
    </location>
</feature>
<evidence type="ECO:0000313" key="3">
    <source>
        <dbReference type="Proteomes" id="UP000051643"/>
    </source>
</evidence>
<keyword evidence="3" id="KW-1185">Reference proteome</keyword>
<reference evidence="2" key="1">
    <citation type="submission" date="2015-10" db="EMBL/GenBank/DDBJ databases">
        <title>Draft genome sequence of Salegentibacter mishustinae KCTC 12263.</title>
        <authorList>
            <person name="Lin W."/>
            <person name="Zheng Q."/>
        </authorList>
    </citation>
    <scope>NUCLEOTIDE SEQUENCE [LARGE SCALE GENOMIC DNA]</scope>
    <source>
        <strain evidence="2">KCTC 12263</strain>
    </source>
</reference>
<organism evidence="2 3">
    <name type="scientific">Salegentibacter mishustinae</name>
    <dbReference type="NCBI Taxonomy" id="270918"/>
    <lineage>
        <taxon>Bacteria</taxon>
        <taxon>Pseudomonadati</taxon>
        <taxon>Bacteroidota</taxon>
        <taxon>Flavobacteriia</taxon>
        <taxon>Flavobacteriales</taxon>
        <taxon>Flavobacteriaceae</taxon>
        <taxon>Salegentibacter</taxon>
    </lineage>
</organism>
<evidence type="ECO:0000256" key="1">
    <source>
        <dbReference type="SAM" id="SignalP"/>
    </source>
</evidence>
<evidence type="ECO:0000313" key="2">
    <source>
        <dbReference type="EMBL" id="KRG29621.1"/>
    </source>
</evidence>
<gene>
    <name evidence="2" type="ORF">APR42_15925</name>
</gene>
<accession>A0A0Q9Z9M6</accession>
<feature type="signal peptide" evidence="1">
    <location>
        <begin position="1"/>
        <end position="26"/>
    </location>
</feature>
<dbReference type="RefSeq" id="WP_057481243.1">
    <property type="nucleotide sequence ID" value="NZ_BMWR01000001.1"/>
</dbReference>
<sequence>MLKNYISLIPLLAFCSIFCSPNYVFAQDEPEVNIGGAVRFNYNLSSWKPGQKARGGDFGYDVFIINADAKFKGIYLEAEYRLYSDAFGGGFLKYGLVGYELDEKRRLELGLAEVPFGIERYNSHNWFLNLPYYVGLEDDYDMGVDYIYNDDRFQYHVGFFKNAEEFAFGSNTPSSPHRYSYDVVGRNKEVNQFNTKFIWKPLSDNTHKIGASGQYGGLYNIDTEETGDHYAVALHYEYQSNDWSIKGQATKSKLNPKNAPGESRDIVSMGAYGVPYQVAADFEIYTLGIAKKLTLDTNLIKYLEFYDDFGYMNKRKKEFANTFMNVFGVLINSGPIFTYIDYAAGYNHSWLGGDFTNEFAAGMQDAKWEARFNINIGYYF</sequence>
<name>A0A0Q9Z9M6_9FLAO</name>
<dbReference type="STRING" id="270918.APR42_15925"/>
<evidence type="ECO:0008006" key="4">
    <source>
        <dbReference type="Google" id="ProtNLM"/>
    </source>
</evidence>
<dbReference type="AlphaFoldDB" id="A0A0Q9Z9M6"/>
<proteinExistence type="predicted"/>
<dbReference type="InterPro" id="IPR023614">
    <property type="entry name" value="Porin_dom_sf"/>
</dbReference>
<dbReference type="Proteomes" id="UP000051643">
    <property type="component" value="Unassembled WGS sequence"/>
</dbReference>
<dbReference type="Gene3D" id="2.40.160.10">
    <property type="entry name" value="Porin"/>
    <property type="match status" value="1"/>
</dbReference>
<protein>
    <recommendedName>
        <fullName evidence="4">Porin</fullName>
    </recommendedName>
</protein>
<dbReference type="EMBL" id="LKTP01000007">
    <property type="protein sequence ID" value="KRG29621.1"/>
    <property type="molecule type" value="Genomic_DNA"/>
</dbReference>
<comment type="caution">
    <text evidence="2">The sequence shown here is derived from an EMBL/GenBank/DDBJ whole genome shotgun (WGS) entry which is preliminary data.</text>
</comment>